<accession>A0ABS1KNW8</accession>
<dbReference type="Gene3D" id="2.120.10.80">
    <property type="entry name" value="Kelch-type beta propeller"/>
    <property type="match status" value="2"/>
</dbReference>
<gene>
    <name evidence="4" type="ORF">JI741_07315</name>
</gene>
<dbReference type="SUPFAM" id="SSF117281">
    <property type="entry name" value="Kelch motif"/>
    <property type="match status" value="2"/>
</dbReference>
<sequence length="649" mass="71126">MKTKIHLILLVLTVGVRSVWSQDSWTSKTAFAGGVRYGAVGICIGDKCYAGLGNDDAGNHYNDFWEFDAINNTWTRKADFPGGARTTAAGFAIGNKGYIGTGSYTPGDINWTWYNDLWEYDPASDTWTQKASFGERGRGLAVGFSIGGKGYMGTGTYRFNRFVDAVYLDDFWEYDPATDHWTQKKSIPTEGRTGAIGMAIGDKAYVGLGFFYYDTRKDDLWEYDPTTDAWTQKASFGGGPCVNASAFSINDRGYVGNGFNYGYLTEFWEYFPGADLWTKKTDFPGVVRESATTFSTATKGYIFTGGNNTGSLNDVWEYTPCGDPVLFSPQQLFCYSPTNRYGVIPLVVYDPCGTPQVSYTISGPTTRSGTGIDASGFFNPGINKITWRVISATGKVVTLETTIVVQAKMTVRIPDSYAVQRGGMPNTLYVGYGPSSLTLTAKVTGGEPYAGNTFLYTWSTGEHTKSITVNPTVAGTYSYSVVVRDMIGCEKTDSLSVRVVDVRCGSRLQKIEVCLDSHRRHGKSVCVDGHAVASLLRHGAMLDNCSCRVDGEEHHADAIAARDEDEEDIYVYPNPSGGSFVLQWINWGATPVRIQIVDRYGNEALSQQVNTLDDVQRVPIEMPASANGVYVIKIVSDTGIKTKKIIIQK</sequence>
<protein>
    <submittedName>
        <fullName evidence="4">T9SS type A sorting domain-containing protein</fullName>
    </submittedName>
</protein>
<organism evidence="4 5">
    <name type="scientific">Chryseolinea lacunae</name>
    <dbReference type="NCBI Taxonomy" id="2801331"/>
    <lineage>
        <taxon>Bacteria</taxon>
        <taxon>Pseudomonadati</taxon>
        <taxon>Bacteroidota</taxon>
        <taxon>Cytophagia</taxon>
        <taxon>Cytophagales</taxon>
        <taxon>Fulvivirgaceae</taxon>
        <taxon>Chryseolinea</taxon>
    </lineage>
</organism>
<feature type="domain" description="Secretion system C-terminal sorting" evidence="3">
    <location>
        <begin position="571"/>
        <end position="647"/>
    </location>
</feature>
<evidence type="ECO:0000256" key="2">
    <source>
        <dbReference type="ARBA" id="ARBA00022737"/>
    </source>
</evidence>
<comment type="caution">
    <text evidence="4">The sequence shown here is derived from an EMBL/GenBank/DDBJ whole genome shotgun (WGS) entry which is preliminary data.</text>
</comment>
<evidence type="ECO:0000313" key="5">
    <source>
        <dbReference type="Proteomes" id="UP000613030"/>
    </source>
</evidence>
<dbReference type="InterPro" id="IPR015915">
    <property type="entry name" value="Kelch-typ_b-propeller"/>
</dbReference>
<keyword evidence="2" id="KW-0677">Repeat</keyword>
<dbReference type="PANTHER" id="PTHR45632">
    <property type="entry name" value="LD33804P"/>
    <property type="match status" value="1"/>
</dbReference>
<dbReference type="PANTHER" id="PTHR45632:SF3">
    <property type="entry name" value="KELCH-LIKE PROTEIN 32"/>
    <property type="match status" value="1"/>
</dbReference>
<dbReference type="EMBL" id="JAERRB010000002">
    <property type="protein sequence ID" value="MBL0741023.1"/>
    <property type="molecule type" value="Genomic_DNA"/>
</dbReference>
<dbReference type="NCBIfam" id="TIGR04183">
    <property type="entry name" value="Por_Secre_tail"/>
    <property type="match status" value="1"/>
</dbReference>
<reference evidence="4 5" key="1">
    <citation type="submission" date="2021-01" db="EMBL/GenBank/DDBJ databases">
        <title>Chryseolinea sp. Jin1 Genome sequencing and assembly.</title>
        <authorList>
            <person name="Kim I."/>
        </authorList>
    </citation>
    <scope>NUCLEOTIDE SEQUENCE [LARGE SCALE GENOMIC DNA]</scope>
    <source>
        <strain evidence="4 5">Jin1</strain>
    </source>
</reference>
<keyword evidence="1" id="KW-0880">Kelch repeat</keyword>
<dbReference type="Pfam" id="PF18962">
    <property type="entry name" value="Por_Secre_tail"/>
    <property type="match status" value="1"/>
</dbReference>
<evidence type="ECO:0000256" key="1">
    <source>
        <dbReference type="ARBA" id="ARBA00022441"/>
    </source>
</evidence>
<keyword evidence="5" id="KW-1185">Reference proteome</keyword>
<evidence type="ECO:0000313" key="4">
    <source>
        <dbReference type="EMBL" id="MBL0741023.1"/>
    </source>
</evidence>
<evidence type="ECO:0000259" key="3">
    <source>
        <dbReference type="Pfam" id="PF18962"/>
    </source>
</evidence>
<dbReference type="RefSeq" id="WP_202008387.1">
    <property type="nucleotide sequence ID" value="NZ_JAERRB010000002.1"/>
</dbReference>
<proteinExistence type="predicted"/>
<dbReference type="Proteomes" id="UP000613030">
    <property type="component" value="Unassembled WGS sequence"/>
</dbReference>
<dbReference type="InterPro" id="IPR026444">
    <property type="entry name" value="Secre_tail"/>
</dbReference>
<name>A0ABS1KNW8_9BACT</name>